<organism evidence="2 3">
    <name type="scientific">Eutrema salsugineum</name>
    <name type="common">Saltwater cress</name>
    <name type="synonym">Sisymbrium salsugineum</name>
    <dbReference type="NCBI Taxonomy" id="72664"/>
    <lineage>
        <taxon>Eukaryota</taxon>
        <taxon>Viridiplantae</taxon>
        <taxon>Streptophyta</taxon>
        <taxon>Embryophyta</taxon>
        <taxon>Tracheophyta</taxon>
        <taxon>Spermatophyta</taxon>
        <taxon>Magnoliopsida</taxon>
        <taxon>eudicotyledons</taxon>
        <taxon>Gunneridae</taxon>
        <taxon>Pentapetalae</taxon>
        <taxon>rosids</taxon>
        <taxon>malvids</taxon>
        <taxon>Brassicales</taxon>
        <taxon>Brassicaceae</taxon>
        <taxon>Eutremeae</taxon>
        <taxon>Eutrema</taxon>
    </lineage>
</organism>
<accession>V4MBU8</accession>
<reference evidence="2 3" key="1">
    <citation type="journal article" date="2013" name="Front. Plant Sci.">
        <title>The Reference Genome of the Halophytic Plant Eutrema salsugineum.</title>
        <authorList>
            <person name="Yang R."/>
            <person name="Jarvis D.E."/>
            <person name="Chen H."/>
            <person name="Beilstein M.A."/>
            <person name="Grimwood J."/>
            <person name="Jenkins J."/>
            <person name="Shu S."/>
            <person name="Prochnik S."/>
            <person name="Xin M."/>
            <person name="Ma C."/>
            <person name="Schmutz J."/>
            <person name="Wing R.A."/>
            <person name="Mitchell-Olds T."/>
            <person name="Schumaker K.S."/>
            <person name="Wang X."/>
        </authorList>
    </citation>
    <scope>NUCLEOTIDE SEQUENCE [LARGE SCALE GENOMIC DNA]</scope>
</reference>
<evidence type="ECO:0000256" key="1">
    <source>
        <dbReference type="SAM" id="MobiDB-lite"/>
    </source>
</evidence>
<protein>
    <submittedName>
        <fullName evidence="2">Uncharacterized protein</fullName>
    </submittedName>
</protein>
<keyword evidence="3" id="KW-1185">Reference proteome</keyword>
<dbReference type="EMBL" id="KI517953">
    <property type="protein sequence ID" value="ESQ28671.1"/>
    <property type="molecule type" value="Genomic_DNA"/>
</dbReference>
<dbReference type="KEGG" id="eus:EUTSA_v10019597mg"/>
<dbReference type="AlphaFoldDB" id="V4MBU8"/>
<feature type="region of interest" description="Disordered" evidence="1">
    <location>
        <begin position="46"/>
        <end position="67"/>
    </location>
</feature>
<dbReference type="Proteomes" id="UP000030689">
    <property type="component" value="Unassembled WGS sequence"/>
</dbReference>
<evidence type="ECO:0000313" key="3">
    <source>
        <dbReference type="Proteomes" id="UP000030689"/>
    </source>
</evidence>
<proteinExistence type="predicted"/>
<sequence>MKFPSKISKMTPSLYGAEDARFATQTTVTGCTFLYQMPKLYKLELPHEKKPSSKTPPLETMVSNIER</sequence>
<name>V4MBU8_EUTSA</name>
<dbReference type="Gramene" id="ESQ28671">
    <property type="protein sequence ID" value="ESQ28671"/>
    <property type="gene ID" value="EUTSA_v10019597mg"/>
</dbReference>
<evidence type="ECO:0000313" key="2">
    <source>
        <dbReference type="EMBL" id="ESQ28671.1"/>
    </source>
</evidence>
<gene>
    <name evidence="2" type="ORF">EUTSA_v10019597mg</name>
</gene>